<dbReference type="InterPro" id="IPR050873">
    <property type="entry name" value="V-ATPase_V0D/AC39_subunit"/>
</dbReference>
<dbReference type="KEGG" id="mjh:JH146_1583"/>
<protein>
    <recommendedName>
        <fullName evidence="6">A-type ATP synthase subunit C</fullName>
    </recommendedName>
</protein>
<evidence type="ECO:0000256" key="4">
    <source>
        <dbReference type="ARBA" id="ARBA00023065"/>
    </source>
</evidence>
<evidence type="ECO:0000313" key="9">
    <source>
        <dbReference type="Proteomes" id="UP000028781"/>
    </source>
</evidence>
<organism evidence="8 9">
    <name type="scientific">Methanocaldococcus bathoardescens</name>
    <dbReference type="NCBI Taxonomy" id="1301915"/>
    <lineage>
        <taxon>Archaea</taxon>
        <taxon>Methanobacteriati</taxon>
        <taxon>Methanobacteriota</taxon>
        <taxon>Methanomada group</taxon>
        <taxon>Methanococci</taxon>
        <taxon>Methanococcales</taxon>
        <taxon>Methanocaldococcaceae</taxon>
        <taxon>Methanocaldococcus</taxon>
    </lineage>
</organism>
<dbReference type="OrthoDB" id="4272at2157"/>
<dbReference type="Gene3D" id="1.10.132.50">
    <property type="entry name" value="ATP synthase (C/AC39) subunit, domain 3"/>
    <property type="match status" value="1"/>
</dbReference>
<evidence type="ECO:0000256" key="2">
    <source>
        <dbReference type="ARBA" id="ARBA00022448"/>
    </source>
</evidence>
<dbReference type="GeneID" id="24892219"/>
<keyword evidence="4 6" id="KW-0406">Ion transport</keyword>
<comment type="function">
    <text evidence="6">Component of the A-type ATP synthase that produces ATP from ADP in the presence of a proton gradient across the membrane.</text>
</comment>
<keyword evidence="3 6" id="KW-0375">Hydrogen ion transport</keyword>
<dbReference type="NCBIfam" id="NF002267">
    <property type="entry name" value="PRK01198.1-3"/>
    <property type="match status" value="1"/>
</dbReference>
<dbReference type="HOGENOM" id="CLU_059311_0_0_2"/>
<dbReference type="GO" id="GO:0005524">
    <property type="term" value="F:ATP binding"/>
    <property type="evidence" value="ECO:0007669"/>
    <property type="project" value="UniProtKB-UniRule"/>
</dbReference>
<evidence type="ECO:0000256" key="6">
    <source>
        <dbReference type="HAMAP-Rule" id="MF_00314"/>
    </source>
</evidence>
<dbReference type="SUPFAM" id="SSF103486">
    <property type="entry name" value="V-type ATP synthase subunit C"/>
    <property type="match status" value="1"/>
</dbReference>
<keyword evidence="2 6" id="KW-0813">Transport</keyword>
<name>A0A076LD32_9EURY</name>
<keyword evidence="9" id="KW-1185">Reference proteome</keyword>
<evidence type="ECO:0000313" key="8">
    <source>
        <dbReference type="EMBL" id="AIJ06425.1"/>
    </source>
</evidence>
<dbReference type="STRING" id="1301915.JH146_1583"/>
<evidence type="ECO:0000256" key="3">
    <source>
        <dbReference type="ARBA" id="ARBA00022781"/>
    </source>
</evidence>
<dbReference type="AlphaFoldDB" id="A0A076LD32"/>
<dbReference type="GO" id="GO:0005886">
    <property type="term" value="C:plasma membrane"/>
    <property type="evidence" value="ECO:0007669"/>
    <property type="project" value="UniProtKB-SubCell"/>
</dbReference>
<dbReference type="InterPro" id="IPR002843">
    <property type="entry name" value="ATPase_V0-cplx_csu/dsu"/>
</dbReference>
<dbReference type="EMBL" id="CP009149">
    <property type="protein sequence ID" value="AIJ06425.1"/>
    <property type="molecule type" value="Genomic_DNA"/>
</dbReference>
<accession>A0A076LD32</accession>
<comment type="subcellular location">
    <subcellularLocation>
        <location evidence="6">Cell membrane</location>
        <topology evidence="6">Peripheral membrane protein</topology>
    </subcellularLocation>
</comment>
<dbReference type="PANTHER" id="PTHR38682:SF1">
    <property type="entry name" value="V-TYPE ATP SYNTHASE SUBUNIT C"/>
    <property type="match status" value="1"/>
</dbReference>
<keyword evidence="6 7" id="KW-0472">Membrane</keyword>
<keyword evidence="7" id="KW-1133">Transmembrane helix</keyword>
<dbReference type="Pfam" id="PF01992">
    <property type="entry name" value="vATP-synt_AC39"/>
    <property type="match status" value="1"/>
</dbReference>
<dbReference type="NCBIfam" id="TIGR02923">
    <property type="entry name" value="AhaC"/>
    <property type="match status" value="1"/>
</dbReference>
<dbReference type="Gene3D" id="1.20.1690.10">
    <property type="entry name" value="V-type ATP synthase subunit C domain"/>
    <property type="match status" value="2"/>
</dbReference>
<dbReference type="InterPro" id="IPR014272">
    <property type="entry name" value="ATPase_V0-cplx_csu"/>
</dbReference>
<reference evidence="8 9" key="1">
    <citation type="journal article" date="2015" name="Int. J. Syst. Evol. Microbiol.">
        <title>M ethanocaldococcus bathoardescens sp. nov., a hyperthermophilic methanogen isolated from a volcanically active deep-sea hydrothermal vent.</title>
        <authorList>
            <person name="Stewart L.C."/>
            <person name="Jung J.H."/>
            <person name="Kim Y.T."/>
            <person name="Kwon S.W."/>
            <person name="Park C.S."/>
            <person name="Holden J.F."/>
        </authorList>
    </citation>
    <scope>NUCLEOTIDE SEQUENCE [LARGE SCALE GENOMIC DNA]</scope>
    <source>
        <strain evidence="8 9">JH146</strain>
    </source>
</reference>
<keyword evidence="7" id="KW-0812">Transmembrane</keyword>
<gene>
    <name evidence="6" type="primary">atpC</name>
    <name evidence="8" type="ORF">JH146_1583</name>
</gene>
<keyword evidence="5 6" id="KW-0066">ATP synthesis</keyword>
<sequence length="399" mass="44934">MAINIETLLNLETLYSTLMTYFDNPLTLLIVIATVIIVLIVIVWITKMVIDLAPYAYVNARIRSREARLLDDAKLNELIESGSLEELVGLLEDTDYGQYVVEVMNELKDPVAVEKALDMYLADLYALIYRISPDNAKKVLKVFAKKFDIKNIKTLIRAKFVGLNAEETYSLLIPLGNIPVEKLKELSEVKTVEEVIRGLDGTEYFKVLQEELSNYEQTSNIIGFELALDKYYLESLRKTIMTEGKEEDIFREFVGTLIDVENLKVILKGKADGLSADELSRYVSLTGYELASWKLKDLMSAGGIEGVLSGLEGTSYAEVLSEAMEEFEKTKSIYAFEKALDKFVLEKGKKLSTRKPFGVGPIIGLIVSKELEVKNLKVIIKGKIENLKPEEIRSLLISL</sequence>
<dbReference type="InterPro" id="IPR035067">
    <property type="entry name" value="V-type_ATPase_csu/dsu"/>
</dbReference>
<dbReference type="RefSeq" id="WP_081874498.1">
    <property type="nucleotide sequence ID" value="NZ_CP009149.1"/>
</dbReference>
<evidence type="ECO:0000256" key="7">
    <source>
        <dbReference type="SAM" id="Phobius"/>
    </source>
</evidence>
<dbReference type="GO" id="GO:0046961">
    <property type="term" value="F:proton-transporting ATPase activity, rotational mechanism"/>
    <property type="evidence" value="ECO:0007669"/>
    <property type="project" value="InterPro"/>
</dbReference>
<dbReference type="HAMAP" id="MF_00314">
    <property type="entry name" value="ATP_synth_C_arch"/>
    <property type="match status" value="1"/>
</dbReference>
<dbReference type="GO" id="GO:0046933">
    <property type="term" value="F:proton-transporting ATP synthase activity, rotational mechanism"/>
    <property type="evidence" value="ECO:0007669"/>
    <property type="project" value="UniProtKB-UniRule"/>
</dbReference>
<comment type="similarity">
    <text evidence="1 6">Belongs to the V-ATPase V0D/AC39 subunit family.</text>
</comment>
<proteinExistence type="inferred from homology"/>
<dbReference type="InterPro" id="IPR044911">
    <property type="entry name" value="V-type_ATPase_csu/dsu_dom_3"/>
</dbReference>
<evidence type="ECO:0000256" key="5">
    <source>
        <dbReference type="ARBA" id="ARBA00023310"/>
    </source>
</evidence>
<evidence type="ECO:0000256" key="1">
    <source>
        <dbReference type="ARBA" id="ARBA00006709"/>
    </source>
</evidence>
<keyword evidence="6" id="KW-1003">Cell membrane</keyword>
<dbReference type="GO" id="GO:0033179">
    <property type="term" value="C:proton-transporting V-type ATPase, V0 domain"/>
    <property type="evidence" value="ECO:0007669"/>
    <property type="project" value="InterPro"/>
</dbReference>
<dbReference type="InterPro" id="IPR036079">
    <property type="entry name" value="ATPase_csu/dsu_sf"/>
</dbReference>
<comment type="subunit">
    <text evidence="6">Has multiple subunits with at least A(3), B(3), C, D, E, F, H, I and proteolipid K(x).</text>
</comment>
<dbReference type="Proteomes" id="UP000028781">
    <property type="component" value="Chromosome"/>
</dbReference>
<feature type="transmembrane region" description="Helical" evidence="7">
    <location>
        <begin position="26"/>
        <end position="45"/>
    </location>
</feature>
<dbReference type="PANTHER" id="PTHR38682">
    <property type="entry name" value="V-TYPE ATP SYNTHASE SUBUNIT C"/>
    <property type="match status" value="1"/>
</dbReference>
<dbReference type="GO" id="GO:0042777">
    <property type="term" value="P:proton motive force-driven plasma membrane ATP synthesis"/>
    <property type="evidence" value="ECO:0007669"/>
    <property type="project" value="UniProtKB-UniRule"/>
</dbReference>